<evidence type="ECO:0000256" key="3">
    <source>
        <dbReference type="ARBA" id="ARBA00023002"/>
    </source>
</evidence>
<gene>
    <name evidence="5" type="ORF">GCM10023175_60240</name>
</gene>
<keyword evidence="3" id="KW-0560">Oxidoreductase</keyword>
<dbReference type="PANTHER" id="PTHR43408">
    <property type="entry name" value="FMN REDUCTASE (NADPH)"/>
    <property type="match status" value="1"/>
</dbReference>
<dbReference type="EMBL" id="BAABGT010000099">
    <property type="protein sequence ID" value="GAA4556921.1"/>
    <property type="molecule type" value="Genomic_DNA"/>
</dbReference>
<dbReference type="InterPro" id="IPR029039">
    <property type="entry name" value="Flavoprotein-like_sf"/>
</dbReference>
<dbReference type="RefSeq" id="WP_345426067.1">
    <property type="nucleotide sequence ID" value="NZ_BAABGT010000099.1"/>
</dbReference>
<dbReference type="Pfam" id="PF03358">
    <property type="entry name" value="FMN_red"/>
    <property type="match status" value="1"/>
</dbReference>
<evidence type="ECO:0000256" key="1">
    <source>
        <dbReference type="ARBA" id="ARBA00022630"/>
    </source>
</evidence>
<evidence type="ECO:0000313" key="6">
    <source>
        <dbReference type="Proteomes" id="UP001501598"/>
    </source>
</evidence>
<evidence type="ECO:0000256" key="2">
    <source>
        <dbReference type="ARBA" id="ARBA00022643"/>
    </source>
</evidence>
<organism evidence="5 6">
    <name type="scientific">Pseudonocardia xishanensis</name>
    <dbReference type="NCBI Taxonomy" id="630995"/>
    <lineage>
        <taxon>Bacteria</taxon>
        <taxon>Bacillati</taxon>
        <taxon>Actinomycetota</taxon>
        <taxon>Actinomycetes</taxon>
        <taxon>Pseudonocardiales</taxon>
        <taxon>Pseudonocardiaceae</taxon>
        <taxon>Pseudonocardia</taxon>
    </lineage>
</organism>
<evidence type="ECO:0000259" key="4">
    <source>
        <dbReference type="Pfam" id="PF03358"/>
    </source>
</evidence>
<dbReference type="SUPFAM" id="SSF52218">
    <property type="entry name" value="Flavoproteins"/>
    <property type="match status" value="1"/>
</dbReference>
<proteinExistence type="predicted"/>
<dbReference type="Gene3D" id="3.40.50.360">
    <property type="match status" value="1"/>
</dbReference>
<reference evidence="6" key="1">
    <citation type="journal article" date="2019" name="Int. J. Syst. Evol. Microbiol.">
        <title>The Global Catalogue of Microorganisms (GCM) 10K type strain sequencing project: providing services to taxonomists for standard genome sequencing and annotation.</title>
        <authorList>
            <consortium name="The Broad Institute Genomics Platform"/>
            <consortium name="The Broad Institute Genome Sequencing Center for Infectious Disease"/>
            <person name="Wu L."/>
            <person name="Ma J."/>
        </authorList>
    </citation>
    <scope>NUCLEOTIDE SEQUENCE [LARGE SCALE GENOMIC DNA]</scope>
    <source>
        <strain evidence="6">JCM 17906</strain>
    </source>
</reference>
<keyword evidence="1" id="KW-0285">Flavoprotein</keyword>
<dbReference type="PANTHER" id="PTHR43408:SF2">
    <property type="entry name" value="FMN REDUCTASE (NADPH)"/>
    <property type="match status" value="1"/>
</dbReference>
<sequence length="172" mass="18112">MTAPRIGVLVGNPRPRSRTRHVARALAMTLADRTGADRAETIDLADHAAVLFEPDGRNVRRLDHEVRACGLVIVASPAYKASYTGLLKCFLDRVPGGGWAGVTAVPLMTAATPGHAAAAGLALRPVLEELGAHVPVAGLAFPIADFGRVGRVVADWVDEHADRLDATRRASA</sequence>
<evidence type="ECO:0000313" key="5">
    <source>
        <dbReference type="EMBL" id="GAA4556921.1"/>
    </source>
</evidence>
<accession>A0ABP8S0K4</accession>
<protein>
    <submittedName>
        <fullName evidence="5">NAD(P)H-dependent oxidoreductase</fullName>
    </submittedName>
</protein>
<feature type="domain" description="NADPH-dependent FMN reductase-like" evidence="4">
    <location>
        <begin position="4"/>
        <end position="139"/>
    </location>
</feature>
<dbReference type="Proteomes" id="UP001501598">
    <property type="component" value="Unassembled WGS sequence"/>
</dbReference>
<dbReference type="InterPro" id="IPR005025">
    <property type="entry name" value="FMN_Rdtase-like_dom"/>
</dbReference>
<keyword evidence="2" id="KW-0288">FMN</keyword>
<comment type="caution">
    <text evidence="5">The sequence shown here is derived from an EMBL/GenBank/DDBJ whole genome shotgun (WGS) entry which is preliminary data.</text>
</comment>
<keyword evidence="6" id="KW-1185">Reference proteome</keyword>
<name>A0ABP8S0K4_9PSEU</name>
<dbReference type="InterPro" id="IPR051814">
    <property type="entry name" value="NAD(P)H-dep_FMN_reductase"/>
</dbReference>